<proteinExistence type="predicted"/>
<reference evidence="2 3" key="1">
    <citation type="journal article" date="2016" name="PLoS ONE">
        <title>A First Insight into the Genome of the Filter-Feeder Mussel Mytilus galloprovincialis.</title>
        <authorList>
            <person name="Murgarella M."/>
            <person name="Puiu D."/>
            <person name="Novoa B."/>
            <person name="Figueras A."/>
            <person name="Posada D."/>
            <person name="Canchaya C."/>
        </authorList>
    </citation>
    <scope>NUCLEOTIDE SEQUENCE [LARGE SCALE GENOMIC DNA]</scope>
    <source>
        <tissue evidence="2">Muscle</tissue>
    </source>
</reference>
<dbReference type="AlphaFoldDB" id="A0A3L5TTA6"/>
<feature type="non-terminal residue" evidence="2">
    <location>
        <position position="1"/>
    </location>
</feature>
<dbReference type="Pfam" id="PF23431">
    <property type="entry name" value="BROMI_N"/>
    <property type="match status" value="1"/>
</dbReference>
<dbReference type="InterPro" id="IPR055391">
    <property type="entry name" value="BROMI_N"/>
</dbReference>
<feature type="domain" description="BROMI N-terminal" evidence="1">
    <location>
        <begin position="13"/>
        <end position="104"/>
    </location>
</feature>
<comment type="caution">
    <text evidence="2">The sequence shown here is derived from an EMBL/GenBank/DDBJ whole genome shotgun (WGS) entry which is preliminary data.</text>
</comment>
<organism evidence="2 3">
    <name type="scientific">Mytilus galloprovincialis</name>
    <name type="common">Mediterranean mussel</name>
    <dbReference type="NCBI Taxonomy" id="29158"/>
    <lineage>
        <taxon>Eukaryota</taxon>
        <taxon>Metazoa</taxon>
        <taxon>Spiralia</taxon>
        <taxon>Lophotrochozoa</taxon>
        <taxon>Mollusca</taxon>
        <taxon>Bivalvia</taxon>
        <taxon>Autobranchia</taxon>
        <taxon>Pteriomorphia</taxon>
        <taxon>Mytilida</taxon>
        <taxon>Mytiloidea</taxon>
        <taxon>Mytilidae</taxon>
        <taxon>Mytilinae</taxon>
        <taxon>Mytilus</taxon>
    </lineage>
</organism>
<dbReference type="Proteomes" id="UP000266721">
    <property type="component" value="Unassembled WGS sequence"/>
</dbReference>
<evidence type="ECO:0000313" key="3">
    <source>
        <dbReference type="Proteomes" id="UP000266721"/>
    </source>
</evidence>
<gene>
    <name evidence="2" type="ORF">AM593_05071</name>
</gene>
<protein>
    <recommendedName>
        <fullName evidence="1">BROMI N-terminal domain-containing protein</fullName>
    </recommendedName>
</protein>
<dbReference type="EMBL" id="KV586241">
    <property type="protein sequence ID" value="OPL32878.1"/>
    <property type="molecule type" value="Genomic_DNA"/>
</dbReference>
<accession>A0A3L5TTA6</accession>
<keyword evidence="3" id="KW-1185">Reference proteome</keyword>
<evidence type="ECO:0000313" key="2">
    <source>
        <dbReference type="EMBL" id="OPL32878.1"/>
    </source>
</evidence>
<sequence>MSWKGLEGEDLVQNLRQLVISFEPQIREAGTVDQSEEALYHLEENDEHFHRHEFVKVLRRKIEDIIGPLAEEEIERFESSIHDSNGQETLINKITDKILHSRQYVINSIV</sequence>
<name>A0A3L5TTA6_MYTGA</name>
<evidence type="ECO:0000259" key="1">
    <source>
        <dbReference type="Pfam" id="PF23431"/>
    </source>
</evidence>